<protein>
    <submittedName>
        <fullName evidence="1">44462_t:CDS:1</fullName>
    </submittedName>
</protein>
<keyword evidence="2" id="KW-1185">Reference proteome</keyword>
<sequence length="156" mass="17651">MSKQLSTWIRTGVVEENIKDTLDSTLNALLIRSSVKVLQRISRYSAGLKIKNCHLPLLSSTQPKQSRQSKPFAIFKKTRLHSSAVGQHVTITHNYKENRTVRDSSPSVLQSFSFTENEQGAVIEPFVNLVEKAIYEFLVKNESTIPLEVVENFCSK</sequence>
<accession>A0ABN7WBN1</accession>
<dbReference type="EMBL" id="CAJVQB010038380">
    <property type="protein sequence ID" value="CAG8826171.1"/>
    <property type="molecule type" value="Genomic_DNA"/>
</dbReference>
<evidence type="ECO:0000313" key="1">
    <source>
        <dbReference type="EMBL" id="CAG8826171.1"/>
    </source>
</evidence>
<dbReference type="Proteomes" id="UP000789901">
    <property type="component" value="Unassembled WGS sequence"/>
</dbReference>
<evidence type="ECO:0000313" key="2">
    <source>
        <dbReference type="Proteomes" id="UP000789901"/>
    </source>
</evidence>
<comment type="caution">
    <text evidence="1">The sequence shown here is derived from an EMBL/GenBank/DDBJ whole genome shotgun (WGS) entry which is preliminary data.</text>
</comment>
<name>A0ABN7WBN1_GIGMA</name>
<gene>
    <name evidence="1" type="ORF">GMARGA_LOCUS29047</name>
</gene>
<organism evidence="1 2">
    <name type="scientific">Gigaspora margarita</name>
    <dbReference type="NCBI Taxonomy" id="4874"/>
    <lineage>
        <taxon>Eukaryota</taxon>
        <taxon>Fungi</taxon>
        <taxon>Fungi incertae sedis</taxon>
        <taxon>Mucoromycota</taxon>
        <taxon>Glomeromycotina</taxon>
        <taxon>Glomeromycetes</taxon>
        <taxon>Diversisporales</taxon>
        <taxon>Gigasporaceae</taxon>
        <taxon>Gigaspora</taxon>
    </lineage>
</organism>
<proteinExistence type="predicted"/>
<reference evidence="1 2" key="1">
    <citation type="submission" date="2021-06" db="EMBL/GenBank/DDBJ databases">
        <authorList>
            <person name="Kallberg Y."/>
            <person name="Tangrot J."/>
            <person name="Rosling A."/>
        </authorList>
    </citation>
    <scope>NUCLEOTIDE SEQUENCE [LARGE SCALE GENOMIC DNA]</scope>
    <source>
        <strain evidence="1 2">120-4 pot B 10/14</strain>
    </source>
</reference>